<gene>
    <name evidence="2" type="ORF">DB30_03109</name>
</gene>
<reference evidence="2 3" key="1">
    <citation type="submission" date="2014-12" db="EMBL/GenBank/DDBJ databases">
        <title>Genome assembly of Enhygromyxa salina DSM 15201.</title>
        <authorList>
            <person name="Sharma G."/>
            <person name="Subramanian S."/>
        </authorList>
    </citation>
    <scope>NUCLEOTIDE SEQUENCE [LARGE SCALE GENOMIC DNA]</scope>
    <source>
        <strain evidence="2 3">DSM 15201</strain>
    </source>
</reference>
<sequence>MQRWDGDHGKDAENRDHDHQLDERETLGVLELLHVDDLFHVFVLSFVGVSA</sequence>
<proteinExistence type="predicted"/>
<feature type="region of interest" description="Disordered" evidence="1">
    <location>
        <begin position="1"/>
        <end position="20"/>
    </location>
</feature>
<dbReference type="Proteomes" id="UP000031599">
    <property type="component" value="Unassembled WGS sequence"/>
</dbReference>
<dbReference type="AlphaFoldDB" id="A0A0C2CPG9"/>
<evidence type="ECO:0000313" key="3">
    <source>
        <dbReference type="Proteomes" id="UP000031599"/>
    </source>
</evidence>
<dbReference type="EMBL" id="JMCC02000221">
    <property type="protein sequence ID" value="KIG11620.1"/>
    <property type="molecule type" value="Genomic_DNA"/>
</dbReference>
<protein>
    <submittedName>
        <fullName evidence="2">Uncharacterized protein</fullName>
    </submittedName>
</protein>
<evidence type="ECO:0000313" key="2">
    <source>
        <dbReference type="EMBL" id="KIG11620.1"/>
    </source>
</evidence>
<organism evidence="2 3">
    <name type="scientific">Enhygromyxa salina</name>
    <dbReference type="NCBI Taxonomy" id="215803"/>
    <lineage>
        <taxon>Bacteria</taxon>
        <taxon>Pseudomonadati</taxon>
        <taxon>Myxococcota</taxon>
        <taxon>Polyangia</taxon>
        <taxon>Nannocystales</taxon>
        <taxon>Nannocystaceae</taxon>
        <taxon>Enhygromyxa</taxon>
    </lineage>
</organism>
<name>A0A0C2CPG9_9BACT</name>
<comment type="caution">
    <text evidence="2">The sequence shown here is derived from an EMBL/GenBank/DDBJ whole genome shotgun (WGS) entry which is preliminary data.</text>
</comment>
<evidence type="ECO:0000256" key="1">
    <source>
        <dbReference type="SAM" id="MobiDB-lite"/>
    </source>
</evidence>
<accession>A0A0C2CPG9</accession>